<feature type="binding site" evidence="7">
    <location>
        <position position="174"/>
    </location>
    <ligand>
        <name>beta-D-fructose 1,6-bisphosphate</name>
        <dbReference type="ChEBI" id="CHEBI:32966"/>
        <note>allosteric activator</note>
    </ligand>
</feature>
<dbReference type="SUPFAM" id="SSF51735">
    <property type="entry name" value="NAD(P)-binding Rossmann-fold domains"/>
    <property type="match status" value="1"/>
</dbReference>
<dbReference type="Gene3D" id="3.90.110.10">
    <property type="entry name" value="Lactate dehydrogenase/glycoside hydrolase, family 4, C-terminal"/>
    <property type="match status" value="1"/>
</dbReference>
<comment type="subcellular location">
    <subcellularLocation>
        <location evidence="7">Cytoplasm</location>
    </subcellularLocation>
</comment>
<comment type="similarity">
    <text evidence="2 7">Belongs to the LDH/MDH superfamily. LDH family.</text>
</comment>
<dbReference type="HAMAP" id="MF_00488">
    <property type="entry name" value="Lactate_dehydrog"/>
    <property type="match status" value="1"/>
</dbReference>
<comment type="caution">
    <text evidence="10">The sequence shown here is derived from an EMBL/GenBank/DDBJ whole genome shotgun (WGS) entry which is preliminary data.</text>
</comment>
<evidence type="ECO:0000256" key="1">
    <source>
        <dbReference type="ARBA" id="ARBA00004843"/>
    </source>
</evidence>
<dbReference type="InterPro" id="IPR036291">
    <property type="entry name" value="NAD(P)-bd_dom_sf"/>
</dbReference>
<dbReference type="InterPro" id="IPR015955">
    <property type="entry name" value="Lactate_DH/Glyco_Ohase_4_C"/>
</dbReference>
<dbReference type="Proteomes" id="UP001529338">
    <property type="component" value="Unassembled WGS sequence"/>
</dbReference>
<feature type="binding site" evidence="7">
    <location>
        <position position="34"/>
    </location>
    <ligand>
        <name>NAD(+)</name>
        <dbReference type="ChEBI" id="CHEBI:57540"/>
    </ligand>
</feature>
<dbReference type="CDD" id="cd05292">
    <property type="entry name" value="LDH_2"/>
    <property type="match status" value="1"/>
</dbReference>
<dbReference type="EMBL" id="JAUCGQ010000001">
    <property type="protein sequence ID" value="MDM7854800.1"/>
    <property type="molecule type" value="Genomic_DNA"/>
</dbReference>
<evidence type="ECO:0000313" key="10">
    <source>
        <dbReference type="EMBL" id="MDM7854800.1"/>
    </source>
</evidence>
<accession>A0ABT7SF34</accession>
<dbReference type="PRINTS" id="PR00086">
    <property type="entry name" value="LLDHDRGNASE"/>
</dbReference>
<feature type="binding site" evidence="7">
    <location>
        <position position="60"/>
    </location>
    <ligand>
        <name>NAD(+)</name>
        <dbReference type="ChEBI" id="CHEBI:57540"/>
    </ligand>
</feature>
<dbReference type="RefSeq" id="WP_289454622.1">
    <property type="nucleotide sequence ID" value="NZ_JAUCGQ010000001.1"/>
</dbReference>
<dbReference type="Gene3D" id="3.40.50.720">
    <property type="entry name" value="NAD(P)-binding Rossmann-like Domain"/>
    <property type="match status" value="1"/>
</dbReference>
<gene>
    <name evidence="7" type="primary">ldh</name>
    <name evidence="10" type="ORF">QRT04_07645</name>
</gene>
<evidence type="ECO:0000256" key="5">
    <source>
        <dbReference type="ARBA" id="ARBA00023027"/>
    </source>
</evidence>
<evidence type="ECO:0000256" key="3">
    <source>
        <dbReference type="ARBA" id="ARBA00012967"/>
    </source>
</evidence>
<comment type="activity regulation">
    <text evidence="7">Allosterically activated by fructose 1,6-bisphosphate (FBP).</text>
</comment>
<dbReference type="EC" id="1.1.1.27" evidence="3 7"/>
<feature type="binding site" evidence="7">
    <location>
        <position position="252"/>
    </location>
    <ligand>
        <name>substrate</name>
    </ligand>
</feature>
<keyword evidence="7" id="KW-0597">Phosphoprotein</keyword>
<comment type="catalytic activity">
    <reaction evidence="6 7">
        <text>(S)-lactate + NAD(+) = pyruvate + NADH + H(+)</text>
        <dbReference type="Rhea" id="RHEA:23444"/>
        <dbReference type="ChEBI" id="CHEBI:15361"/>
        <dbReference type="ChEBI" id="CHEBI:15378"/>
        <dbReference type="ChEBI" id="CHEBI:16651"/>
        <dbReference type="ChEBI" id="CHEBI:57540"/>
        <dbReference type="ChEBI" id="CHEBI:57945"/>
        <dbReference type="EC" id="1.1.1.27"/>
    </reaction>
</comment>
<dbReference type="PANTHER" id="PTHR43128">
    <property type="entry name" value="L-2-HYDROXYCARBOXYLATE DEHYDROGENASE (NAD(P)(+))"/>
    <property type="match status" value="1"/>
</dbReference>
<evidence type="ECO:0000256" key="2">
    <source>
        <dbReference type="ARBA" id="ARBA00006054"/>
    </source>
</evidence>
<feature type="binding site" evidence="7">
    <location>
        <position position="122"/>
    </location>
    <ligand>
        <name>NAD(+)</name>
        <dbReference type="ChEBI" id="CHEBI:57540"/>
    </ligand>
</feature>
<evidence type="ECO:0000256" key="6">
    <source>
        <dbReference type="ARBA" id="ARBA00049258"/>
    </source>
</evidence>
<feature type="binding site" evidence="7">
    <location>
        <begin position="141"/>
        <end position="144"/>
    </location>
    <ligand>
        <name>substrate</name>
    </ligand>
</feature>
<sequence length="335" mass="34625">MAHEQDAEIGDGGLGDTLPSRPTAKVAVVGAGAVGATLAYAVLMRGAAREVVLYDLDTAKVRAQALDLAHGIQFVPMAHVVGSDDVAACAGADVVVVTAGAKQKPGETRIDLAGRTVGLMRTLVPQLVEVAPDAVYVMVTNPVDVVTYAALQVSGLPRAQVLGSGTVLDSSRFRWLIAQHVGVAVQNVHAYIAGEHGDTAVPLWSSATIGGVPLLELEPFDGHAPLDEAARDAIAHEVVHAAYSIIEGKGATNYAIGLAGSRIVEAVVNDEHRVMPVSSLLEDYRGIRDVCLSVPTMVSHAGAGVALPAAMSDAELAALRHSADTLRDAARQLGL</sequence>
<evidence type="ECO:0000256" key="7">
    <source>
        <dbReference type="HAMAP-Rule" id="MF_00488"/>
    </source>
</evidence>
<feature type="binding site" evidence="7">
    <location>
        <begin position="139"/>
        <end position="141"/>
    </location>
    <ligand>
        <name>NAD(+)</name>
        <dbReference type="ChEBI" id="CHEBI:57540"/>
    </ligand>
</feature>
<dbReference type="InterPro" id="IPR022383">
    <property type="entry name" value="Lactate/malate_DH_C"/>
</dbReference>
<protein>
    <recommendedName>
        <fullName evidence="3 7">L-lactate dehydrogenase</fullName>
        <shortName evidence="7">L-LDH</shortName>
        <ecNumber evidence="3 7">1.1.1.27</ecNumber>
    </recommendedName>
</protein>
<dbReference type="PIRSF" id="PIRSF000102">
    <property type="entry name" value="Lac_mal_DH"/>
    <property type="match status" value="1"/>
</dbReference>
<comment type="pathway">
    <text evidence="1 7">Fermentation; pyruvate fermentation to lactate; (S)-lactate from pyruvate: step 1/1.</text>
</comment>
<dbReference type="NCBIfam" id="TIGR01771">
    <property type="entry name" value="L-LDH-NAD"/>
    <property type="match status" value="1"/>
</dbReference>
<feature type="binding site" evidence="7">
    <location>
        <begin position="169"/>
        <end position="172"/>
    </location>
    <ligand>
        <name>substrate</name>
    </ligand>
</feature>
<comment type="function">
    <text evidence="7">Catalyzes the conversion of lactate to pyruvate.</text>
</comment>
<keyword evidence="4 7" id="KW-0560">Oxidoreductase</keyword>
<feature type="modified residue" description="Phosphotyrosine" evidence="7">
    <location>
        <position position="243"/>
    </location>
</feature>
<dbReference type="GO" id="GO:0004459">
    <property type="term" value="F:L-lactate dehydrogenase (NAD+) activity"/>
    <property type="evidence" value="ECO:0007669"/>
    <property type="project" value="UniProtKB-EC"/>
</dbReference>
<feature type="binding site" evidence="7">
    <location>
        <position position="164"/>
    </location>
    <ligand>
        <name>NAD(+)</name>
        <dbReference type="ChEBI" id="CHEBI:57540"/>
    </ligand>
</feature>
<dbReference type="InterPro" id="IPR001557">
    <property type="entry name" value="L-lactate/malate_DH"/>
</dbReference>
<evidence type="ECO:0000259" key="9">
    <source>
        <dbReference type="Pfam" id="PF02866"/>
    </source>
</evidence>
<evidence type="ECO:0000313" key="11">
    <source>
        <dbReference type="Proteomes" id="UP001529338"/>
    </source>
</evidence>
<dbReference type="InterPro" id="IPR001236">
    <property type="entry name" value="Lactate/malate_DH_N"/>
</dbReference>
<feature type="active site" description="Proton acceptor" evidence="7">
    <location>
        <position position="196"/>
    </location>
</feature>
<proteinExistence type="inferred from homology"/>
<name>A0ABT7SF34_9CELL</name>
<keyword evidence="7" id="KW-0963">Cytoplasm</keyword>
<dbReference type="Pfam" id="PF00056">
    <property type="entry name" value="Ldh_1_N"/>
    <property type="match status" value="1"/>
</dbReference>
<dbReference type="Pfam" id="PF02866">
    <property type="entry name" value="Ldh_1_C"/>
    <property type="match status" value="1"/>
</dbReference>
<evidence type="ECO:0000259" key="8">
    <source>
        <dbReference type="Pfam" id="PF00056"/>
    </source>
</evidence>
<keyword evidence="7" id="KW-0021">Allosteric enzyme</keyword>
<dbReference type="InterPro" id="IPR011304">
    <property type="entry name" value="L-lactate_DH"/>
</dbReference>
<keyword evidence="5 7" id="KW-0520">NAD</keyword>
<comment type="subunit">
    <text evidence="7">Homotetramer.</text>
</comment>
<dbReference type="InterPro" id="IPR018177">
    <property type="entry name" value="L-lactate_DH_AS"/>
</dbReference>
<feature type="domain" description="Lactate/malate dehydrogenase C-terminal" evidence="9">
    <location>
        <begin position="166"/>
        <end position="329"/>
    </location>
</feature>
<keyword evidence="11" id="KW-1185">Reference proteome</keyword>
<dbReference type="PROSITE" id="PS00064">
    <property type="entry name" value="L_LDH"/>
    <property type="match status" value="1"/>
</dbReference>
<organism evidence="10 11">
    <name type="scientific">Cellulomonas alba</name>
    <dbReference type="NCBI Taxonomy" id="3053467"/>
    <lineage>
        <taxon>Bacteria</taxon>
        <taxon>Bacillati</taxon>
        <taxon>Actinomycetota</taxon>
        <taxon>Actinomycetes</taxon>
        <taxon>Micrococcales</taxon>
        <taxon>Cellulomonadaceae</taxon>
        <taxon>Cellulomonas</taxon>
    </lineage>
</organism>
<feature type="binding site" evidence="7">
    <location>
        <begin position="100"/>
        <end position="101"/>
    </location>
    <ligand>
        <name>NAD(+)</name>
        <dbReference type="ChEBI" id="CHEBI:57540"/>
    </ligand>
</feature>
<reference evidence="10 11" key="1">
    <citation type="submission" date="2023-06" db="EMBL/GenBank/DDBJ databases">
        <title>Cellulomonas sp. MW4 Whole genome sequence.</title>
        <authorList>
            <person name="Park S."/>
        </authorList>
    </citation>
    <scope>NUCLEOTIDE SEQUENCE [LARGE SCALE GENOMIC DNA]</scope>
    <source>
        <strain evidence="10 11">MW4</strain>
    </source>
</reference>
<feature type="binding site" evidence="7">
    <location>
        <position position="55"/>
    </location>
    <ligand>
        <name>NAD(+)</name>
        <dbReference type="ChEBI" id="CHEBI:57540"/>
    </ligand>
</feature>
<feature type="binding site" evidence="7">
    <location>
        <position position="103"/>
    </location>
    <ligand>
        <name>substrate</name>
    </ligand>
</feature>
<feature type="binding site" evidence="7">
    <location>
        <position position="189"/>
    </location>
    <ligand>
        <name>beta-D-fructose 1,6-bisphosphate</name>
        <dbReference type="ChEBI" id="CHEBI:32966"/>
        <note>allosteric activator</note>
    </ligand>
</feature>
<feature type="domain" description="Lactate/malate dehydrogenase N-terminal" evidence="8">
    <location>
        <begin position="25"/>
        <end position="163"/>
    </location>
</feature>
<feature type="binding site" evidence="7">
    <location>
        <position position="109"/>
    </location>
    <ligand>
        <name>substrate</name>
    </ligand>
</feature>
<comment type="caution">
    <text evidence="7">Lacks conserved residue(s) required for the propagation of feature annotation.</text>
</comment>
<dbReference type="PANTHER" id="PTHR43128:SF16">
    <property type="entry name" value="L-LACTATE DEHYDROGENASE"/>
    <property type="match status" value="1"/>
</dbReference>
<dbReference type="SUPFAM" id="SSF56327">
    <property type="entry name" value="LDH C-terminal domain-like"/>
    <property type="match status" value="1"/>
</dbReference>
<evidence type="ECO:0000256" key="4">
    <source>
        <dbReference type="ARBA" id="ARBA00023002"/>
    </source>
</evidence>